<comment type="similarity">
    <text evidence="1">Belongs to the eukaryotic ribosomal protein eS6 family.</text>
</comment>
<proteinExistence type="inferred from homology"/>
<evidence type="ECO:0000256" key="1">
    <source>
        <dbReference type="ARBA" id="ARBA00009312"/>
    </source>
</evidence>
<evidence type="ECO:0000256" key="2">
    <source>
        <dbReference type="ARBA" id="ARBA00022980"/>
    </source>
</evidence>
<dbReference type="GO" id="GO:0005840">
    <property type="term" value="C:ribosome"/>
    <property type="evidence" value="ECO:0007669"/>
    <property type="project" value="UniProtKB-KW"/>
</dbReference>
<dbReference type="STRING" id="33114.A0A2G2VG49"/>
<reference evidence="5 6" key="1">
    <citation type="journal article" date="2017" name="Genome Biol.">
        <title>New reference genome sequences of hot pepper reveal the massive evolution of plant disease-resistance genes by retroduplication.</title>
        <authorList>
            <person name="Kim S."/>
            <person name="Park J."/>
            <person name="Yeom S.I."/>
            <person name="Kim Y.M."/>
            <person name="Seo E."/>
            <person name="Kim K.T."/>
            <person name="Kim M.S."/>
            <person name="Lee J.M."/>
            <person name="Cheong K."/>
            <person name="Shin H.S."/>
            <person name="Kim S.B."/>
            <person name="Han K."/>
            <person name="Lee J."/>
            <person name="Park M."/>
            <person name="Lee H.A."/>
            <person name="Lee H.Y."/>
            <person name="Lee Y."/>
            <person name="Oh S."/>
            <person name="Lee J.H."/>
            <person name="Choi E."/>
            <person name="Choi E."/>
            <person name="Lee S.E."/>
            <person name="Jeon J."/>
            <person name="Kim H."/>
            <person name="Choi G."/>
            <person name="Song H."/>
            <person name="Lee J."/>
            <person name="Lee S.C."/>
            <person name="Kwon J.K."/>
            <person name="Lee H.Y."/>
            <person name="Koo N."/>
            <person name="Hong Y."/>
            <person name="Kim R.W."/>
            <person name="Kang W.H."/>
            <person name="Huh J.H."/>
            <person name="Kang B.C."/>
            <person name="Yang T.J."/>
            <person name="Lee Y.H."/>
            <person name="Bennetzen J.L."/>
            <person name="Choi D."/>
        </authorList>
    </citation>
    <scope>NUCLEOTIDE SEQUENCE [LARGE SCALE GENOMIC DNA]</scope>
    <source>
        <strain evidence="6">cv. PBC81</strain>
    </source>
</reference>
<evidence type="ECO:0000256" key="3">
    <source>
        <dbReference type="ARBA" id="ARBA00023274"/>
    </source>
</evidence>
<dbReference type="InterPro" id="IPR001377">
    <property type="entry name" value="Ribosomal_eS6"/>
</dbReference>
<dbReference type="GO" id="GO:0006412">
    <property type="term" value="P:translation"/>
    <property type="evidence" value="ECO:0007669"/>
    <property type="project" value="InterPro"/>
</dbReference>
<dbReference type="OrthoDB" id="1305693at2759"/>
<name>A0A2G2VG49_CAPBA</name>
<accession>A0A2G2VG49</accession>
<dbReference type="AlphaFoldDB" id="A0A2G2VG49"/>
<dbReference type="Proteomes" id="UP000224567">
    <property type="component" value="Unassembled WGS sequence"/>
</dbReference>
<keyword evidence="6" id="KW-1185">Reference proteome</keyword>
<keyword evidence="3" id="KW-0687">Ribonucleoprotein</keyword>
<dbReference type="Pfam" id="PF01092">
    <property type="entry name" value="Ribosomal_S6e"/>
    <property type="match status" value="1"/>
</dbReference>
<dbReference type="EMBL" id="MLFT02000012">
    <property type="protein sequence ID" value="PHT31956.1"/>
    <property type="molecule type" value="Genomic_DNA"/>
</dbReference>
<reference evidence="6" key="2">
    <citation type="journal article" date="2017" name="J. Anim. Genet.">
        <title>Multiple reference genome sequences of hot pepper reveal the massive evolution of plant disease resistance genes by retroduplication.</title>
        <authorList>
            <person name="Kim S."/>
            <person name="Park J."/>
            <person name="Yeom S.-I."/>
            <person name="Kim Y.-M."/>
            <person name="Seo E."/>
            <person name="Kim K.-T."/>
            <person name="Kim M.-S."/>
            <person name="Lee J.M."/>
            <person name="Cheong K."/>
            <person name="Shin H.-S."/>
            <person name="Kim S.-B."/>
            <person name="Han K."/>
            <person name="Lee J."/>
            <person name="Park M."/>
            <person name="Lee H.-A."/>
            <person name="Lee H.-Y."/>
            <person name="Lee Y."/>
            <person name="Oh S."/>
            <person name="Lee J.H."/>
            <person name="Choi E."/>
            <person name="Choi E."/>
            <person name="Lee S.E."/>
            <person name="Jeon J."/>
            <person name="Kim H."/>
            <person name="Choi G."/>
            <person name="Song H."/>
            <person name="Lee J."/>
            <person name="Lee S.-C."/>
            <person name="Kwon J.-K."/>
            <person name="Lee H.-Y."/>
            <person name="Koo N."/>
            <person name="Hong Y."/>
            <person name="Kim R.W."/>
            <person name="Kang W.-H."/>
            <person name="Huh J.H."/>
            <person name="Kang B.-C."/>
            <person name="Yang T.-J."/>
            <person name="Lee Y.-H."/>
            <person name="Bennetzen J.L."/>
            <person name="Choi D."/>
        </authorList>
    </citation>
    <scope>NUCLEOTIDE SEQUENCE [LARGE SCALE GENOMIC DNA]</scope>
    <source>
        <strain evidence="6">cv. PBC81</strain>
    </source>
</reference>
<organism evidence="5 6">
    <name type="scientific">Capsicum baccatum</name>
    <name type="common">Peruvian pepper</name>
    <dbReference type="NCBI Taxonomy" id="33114"/>
    <lineage>
        <taxon>Eukaryota</taxon>
        <taxon>Viridiplantae</taxon>
        <taxon>Streptophyta</taxon>
        <taxon>Embryophyta</taxon>
        <taxon>Tracheophyta</taxon>
        <taxon>Spermatophyta</taxon>
        <taxon>Magnoliopsida</taxon>
        <taxon>eudicotyledons</taxon>
        <taxon>Gunneridae</taxon>
        <taxon>Pentapetalae</taxon>
        <taxon>asterids</taxon>
        <taxon>lamiids</taxon>
        <taxon>Solanales</taxon>
        <taxon>Solanaceae</taxon>
        <taxon>Solanoideae</taxon>
        <taxon>Capsiceae</taxon>
        <taxon>Capsicum</taxon>
    </lineage>
</organism>
<feature type="region of interest" description="Disordered" evidence="4">
    <location>
        <begin position="258"/>
        <end position="287"/>
    </location>
</feature>
<protein>
    <submittedName>
        <fullName evidence="5">40S ribosomal protein S6</fullName>
    </submittedName>
</protein>
<evidence type="ECO:0000313" key="5">
    <source>
        <dbReference type="EMBL" id="PHT31956.1"/>
    </source>
</evidence>
<comment type="caution">
    <text evidence="5">The sequence shown here is derived from an EMBL/GenBank/DDBJ whole genome shotgun (WGS) entry which is preliminary data.</text>
</comment>
<keyword evidence="2 5" id="KW-0689">Ribosomal protein</keyword>
<feature type="compositionally biased region" description="Basic and acidic residues" evidence="4">
    <location>
        <begin position="258"/>
        <end position="270"/>
    </location>
</feature>
<gene>
    <name evidence="5" type="ORF">CQW23_28293</name>
</gene>
<dbReference type="GO" id="GO:0003735">
    <property type="term" value="F:structural constituent of ribosome"/>
    <property type="evidence" value="ECO:0007669"/>
    <property type="project" value="InterPro"/>
</dbReference>
<evidence type="ECO:0000313" key="6">
    <source>
        <dbReference type="Proteomes" id="UP000224567"/>
    </source>
</evidence>
<dbReference type="GO" id="GO:1990904">
    <property type="term" value="C:ribonucleoprotein complex"/>
    <property type="evidence" value="ECO:0007669"/>
    <property type="project" value="UniProtKB-KW"/>
</dbReference>
<dbReference type="PANTHER" id="PTHR11502">
    <property type="entry name" value="40S RIBOSOMAL PROTEIN S6"/>
    <property type="match status" value="1"/>
</dbReference>
<sequence>MLKFQARHIYDVPEKENLEVENDEFPVTNAEVYQDTSLKSKSTVNDAVDMLSQLDRDNIELITIGANVIELEAQTKYEVEVDYNGEDSNHEDRTMVEYISDHEENKAYPVCYLPIEQDIVSILDAPSFSPRVSSLTYIHEENLSKSEFGGSEFGGAASPEHQTGFDIDDSNLLTMKSCRGISMYAPDVIRPNAKRRRKSVRGYTIYPELLVLNLVIMKKGENDLPILTDTKKPRMRGPKRASKIRKLFNLSKEDDVRKLNEKRERQTERVARKRSMLSATLKPSIAT</sequence>
<dbReference type="Gene3D" id="1.20.5.2650">
    <property type="match status" value="1"/>
</dbReference>
<evidence type="ECO:0000256" key="4">
    <source>
        <dbReference type="SAM" id="MobiDB-lite"/>
    </source>
</evidence>